<reference evidence="1 2" key="1">
    <citation type="submission" date="2017-07" db="EMBL/GenBank/DDBJ databases">
        <title>Isolation and whole genome analysis of endospore-forming bacteria from heroin.</title>
        <authorList>
            <person name="Kalinowski J."/>
            <person name="Ahrens B."/>
            <person name="Al-Dilaimi A."/>
            <person name="Winkler A."/>
            <person name="Wibberg D."/>
            <person name="Schleenbecker U."/>
            <person name="Ruckert C."/>
            <person name="Wolfel R."/>
            <person name="Grass G."/>
        </authorList>
    </citation>
    <scope>NUCLEOTIDE SEQUENCE [LARGE SCALE GENOMIC DNA]</scope>
    <source>
        <strain evidence="1 2">7539</strain>
    </source>
</reference>
<evidence type="ECO:0000313" key="2">
    <source>
        <dbReference type="Proteomes" id="UP000216207"/>
    </source>
</evidence>
<proteinExistence type="predicted"/>
<protein>
    <submittedName>
        <fullName evidence="1">Uncharacterized protein</fullName>
    </submittedName>
</protein>
<gene>
    <name evidence="1" type="ORF">CHH72_16410</name>
</gene>
<dbReference type="RefSeq" id="WP_095326958.1">
    <property type="nucleotide sequence ID" value="NZ_NPCC01000028.1"/>
</dbReference>
<evidence type="ECO:0000313" key="1">
    <source>
        <dbReference type="EMBL" id="PAE87813.1"/>
    </source>
</evidence>
<accession>A0A268NWB3</accession>
<dbReference type="AlphaFoldDB" id="A0A268NWB3"/>
<dbReference type="EMBL" id="NPCC01000028">
    <property type="protein sequence ID" value="PAE87813.1"/>
    <property type="molecule type" value="Genomic_DNA"/>
</dbReference>
<name>A0A268NWB3_SHOCL</name>
<sequence>MTAHKKSMFSIGIMHKGENRILYTGVRGKDGLVDLISKYFSNKRFAKFDEEDYRDLIEHLRMVGKNSEPDQEKLIRSEVEKIADAVDAYNPNGYAKLTYQRF</sequence>
<organism evidence="1 2">
    <name type="scientific">Shouchella clausii</name>
    <name type="common">Alkalihalobacillus clausii</name>
    <dbReference type="NCBI Taxonomy" id="79880"/>
    <lineage>
        <taxon>Bacteria</taxon>
        <taxon>Bacillati</taxon>
        <taxon>Bacillota</taxon>
        <taxon>Bacilli</taxon>
        <taxon>Bacillales</taxon>
        <taxon>Bacillaceae</taxon>
        <taxon>Shouchella</taxon>
    </lineage>
</organism>
<comment type="caution">
    <text evidence="1">The sequence shown here is derived from an EMBL/GenBank/DDBJ whole genome shotgun (WGS) entry which is preliminary data.</text>
</comment>
<dbReference type="Proteomes" id="UP000216207">
    <property type="component" value="Unassembled WGS sequence"/>
</dbReference>